<protein>
    <submittedName>
        <fullName evidence="1">Uncharacterized protein</fullName>
    </submittedName>
</protein>
<organism evidence="1 2">
    <name type="scientific">Acinetobacter guillouiae</name>
    <name type="common">Acinetobacter genomosp. 11</name>
    <dbReference type="NCBI Taxonomy" id="106649"/>
    <lineage>
        <taxon>Bacteria</taxon>
        <taxon>Pseudomonadati</taxon>
        <taxon>Pseudomonadota</taxon>
        <taxon>Gammaproteobacteria</taxon>
        <taxon>Moraxellales</taxon>
        <taxon>Moraxellaceae</taxon>
        <taxon>Acinetobacter</taxon>
    </lineage>
</organism>
<proteinExistence type="predicted"/>
<sequence>MNQFHQVMLEIAYVQQLKNKKNYPQSFTFNILIINRLTRISEFYKQLEFHLGMAIANCLGSSSNFSITNKHRMMGEHLR</sequence>
<name>A0A8X8KEA5_ACIGI</name>
<comment type="caution">
    <text evidence="1">The sequence shown here is derived from an EMBL/GenBank/DDBJ whole genome shotgun (WGS) entry which is preliminary data.</text>
</comment>
<dbReference type="RefSeq" id="WP_151956292.1">
    <property type="nucleotide sequence ID" value="NZ_BKVV01000005.1"/>
</dbReference>
<gene>
    <name evidence="1" type="ORF">KW868_20780</name>
</gene>
<dbReference type="AlphaFoldDB" id="A0A8X8KEA5"/>
<dbReference type="Proteomes" id="UP000887320">
    <property type="component" value="Unassembled WGS sequence"/>
</dbReference>
<dbReference type="EMBL" id="JAHWXT010000011">
    <property type="protein sequence ID" value="MCF0266889.1"/>
    <property type="molecule type" value="Genomic_DNA"/>
</dbReference>
<accession>A0A8X8KEA5</accession>
<evidence type="ECO:0000313" key="1">
    <source>
        <dbReference type="EMBL" id="MCF0266889.1"/>
    </source>
</evidence>
<reference evidence="1" key="1">
    <citation type="submission" date="2021-07" db="EMBL/GenBank/DDBJ databases">
        <authorList>
            <person name="Fernandez M."/>
            <person name="Pereira P."/>
            <person name="Torres Tejerizo G.A."/>
            <person name="Gonzalez P."/>
            <person name="Agostini E."/>
        </authorList>
    </citation>
    <scope>NUCLEOTIDE SEQUENCE</scope>
    <source>
        <strain evidence="1">SFC 500-1A</strain>
    </source>
</reference>
<evidence type="ECO:0000313" key="2">
    <source>
        <dbReference type="Proteomes" id="UP000887320"/>
    </source>
</evidence>